<protein>
    <submittedName>
        <fullName evidence="2">Uncharacterized protein</fullName>
    </submittedName>
</protein>
<evidence type="ECO:0000313" key="3">
    <source>
        <dbReference type="Proteomes" id="UP000433101"/>
    </source>
</evidence>
<accession>A0A7X3LRP2</accession>
<feature type="transmembrane region" description="Helical" evidence="1">
    <location>
        <begin position="41"/>
        <end position="63"/>
    </location>
</feature>
<evidence type="ECO:0000313" key="2">
    <source>
        <dbReference type="EMBL" id="MXN63863.1"/>
    </source>
</evidence>
<reference evidence="2 3" key="1">
    <citation type="submission" date="2019-12" db="EMBL/GenBank/DDBJ databases">
        <authorList>
            <person name="Li M."/>
        </authorList>
    </citation>
    <scope>NUCLEOTIDE SEQUENCE [LARGE SCALE GENOMIC DNA]</scope>
    <source>
        <strain evidence="2 3">GBMRC 2046</strain>
    </source>
</reference>
<dbReference type="EMBL" id="WUMV01000001">
    <property type="protein sequence ID" value="MXN63863.1"/>
    <property type="molecule type" value="Genomic_DNA"/>
</dbReference>
<sequence length="147" mass="16761">MLTLLSAPLWAYRHVIYRQLTPRARTIVDNVSRHHEKSYRFALRVFGLVAGALCLILALISIIQYSKFGEIGVDKFREIAKPQLYSGSRFIDSNLKIFLYDQHPIFGLILVALLFSVGLTLVLSALRDISLIGRLNRRLSRLKTMTS</sequence>
<name>A0A7X3LRP2_9HYPH</name>
<proteinExistence type="predicted"/>
<evidence type="ECO:0000256" key="1">
    <source>
        <dbReference type="SAM" id="Phobius"/>
    </source>
</evidence>
<organism evidence="2 3">
    <name type="scientific">Stappia sediminis</name>
    <dbReference type="NCBI Taxonomy" id="2692190"/>
    <lineage>
        <taxon>Bacteria</taxon>
        <taxon>Pseudomonadati</taxon>
        <taxon>Pseudomonadota</taxon>
        <taxon>Alphaproteobacteria</taxon>
        <taxon>Hyphomicrobiales</taxon>
        <taxon>Stappiaceae</taxon>
        <taxon>Stappia</taxon>
    </lineage>
</organism>
<gene>
    <name evidence="2" type="ORF">GR183_03015</name>
</gene>
<keyword evidence="1" id="KW-0472">Membrane</keyword>
<comment type="caution">
    <text evidence="2">The sequence shown here is derived from an EMBL/GenBank/DDBJ whole genome shotgun (WGS) entry which is preliminary data.</text>
</comment>
<feature type="transmembrane region" description="Helical" evidence="1">
    <location>
        <begin position="105"/>
        <end position="126"/>
    </location>
</feature>
<dbReference type="AlphaFoldDB" id="A0A7X3LRP2"/>
<dbReference type="Proteomes" id="UP000433101">
    <property type="component" value="Unassembled WGS sequence"/>
</dbReference>
<keyword evidence="3" id="KW-1185">Reference proteome</keyword>
<keyword evidence="1" id="KW-0812">Transmembrane</keyword>
<keyword evidence="1" id="KW-1133">Transmembrane helix</keyword>